<evidence type="ECO:0000313" key="6">
    <source>
        <dbReference type="EMBL" id="SGY86434.1"/>
    </source>
</evidence>
<dbReference type="OrthoDB" id="581870at2"/>
<protein>
    <submittedName>
        <fullName evidence="6">LysE type translocator family protein</fullName>
    </submittedName>
</protein>
<keyword evidence="2" id="KW-1003">Cell membrane</keyword>
<dbReference type="InterPro" id="IPR001123">
    <property type="entry name" value="LeuE-type"/>
</dbReference>
<sequence>MFSHEFYALVIITLITVITPGPDFVVVVKNTVSVSRRAGFLTAFGIATAIWVHIFYSIVAVQFVATQSEFIFEIIRLLGATYLFWLGWKSLTSAAQPLVTTTETDKIQRSEFWKQGFINNLLNPKATLFFISIFSQVVDPNTPIFLQVGYGVVITMICFSWLCFISIMLTIDNMKPYVNKIVQPVEKVAGIIFVSYASMEIYNSYQLHFL</sequence>
<dbReference type="Pfam" id="PF01810">
    <property type="entry name" value="LysE"/>
    <property type="match status" value="1"/>
</dbReference>
<evidence type="ECO:0000256" key="4">
    <source>
        <dbReference type="ARBA" id="ARBA00022989"/>
    </source>
</evidence>
<dbReference type="EMBL" id="FPLD01000021">
    <property type="protein sequence ID" value="SGY86434.1"/>
    <property type="molecule type" value="Genomic_DNA"/>
</dbReference>
<comment type="subcellular location">
    <subcellularLocation>
        <location evidence="1">Cell membrane</location>
        <topology evidence="1">Multi-pass membrane protein</topology>
    </subcellularLocation>
</comment>
<evidence type="ECO:0000256" key="2">
    <source>
        <dbReference type="ARBA" id="ARBA00022475"/>
    </source>
</evidence>
<accession>A0A090IAG3</accession>
<evidence type="ECO:0000256" key="3">
    <source>
        <dbReference type="ARBA" id="ARBA00022692"/>
    </source>
</evidence>
<keyword evidence="3" id="KW-0812">Transmembrane</keyword>
<keyword evidence="4" id="KW-1133">Transmembrane helix</keyword>
<dbReference type="GO" id="GO:0005886">
    <property type="term" value="C:plasma membrane"/>
    <property type="evidence" value="ECO:0007669"/>
    <property type="project" value="UniProtKB-SubCell"/>
</dbReference>
<dbReference type="RefSeq" id="WP_045109322.1">
    <property type="nucleotide sequence ID" value="NZ_CAWRBC010000065.1"/>
</dbReference>
<evidence type="ECO:0000256" key="5">
    <source>
        <dbReference type="ARBA" id="ARBA00023136"/>
    </source>
</evidence>
<dbReference type="PATRIC" id="fig|80854.5.peg.970"/>
<dbReference type="HOGENOM" id="CLU_079569_0_2_6"/>
<dbReference type="PANTHER" id="PTHR30086">
    <property type="entry name" value="ARGININE EXPORTER PROTEIN ARGO"/>
    <property type="match status" value="1"/>
</dbReference>
<evidence type="ECO:0000256" key="1">
    <source>
        <dbReference type="ARBA" id="ARBA00004651"/>
    </source>
</evidence>
<dbReference type="AlphaFoldDB" id="A0A090IAG3"/>
<name>A0A090IAG3_9GAMM</name>
<dbReference type="PANTHER" id="PTHR30086:SF21">
    <property type="entry name" value="TRANSPORT PROTEIN"/>
    <property type="match status" value="1"/>
</dbReference>
<dbReference type="Proteomes" id="UP000183794">
    <property type="component" value="Unassembled WGS sequence"/>
</dbReference>
<dbReference type="GO" id="GO:0015171">
    <property type="term" value="F:amino acid transmembrane transporter activity"/>
    <property type="evidence" value="ECO:0007669"/>
    <property type="project" value="TreeGrafter"/>
</dbReference>
<proteinExistence type="predicted"/>
<keyword evidence="5" id="KW-0472">Membrane</keyword>
<organism evidence="6 7">
    <name type="scientific">Moritella viscosa</name>
    <dbReference type="NCBI Taxonomy" id="80854"/>
    <lineage>
        <taxon>Bacteria</taxon>
        <taxon>Pseudomonadati</taxon>
        <taxon>Pseudomonadota</taxon>
        <taxon>Gammaproteobacteria</taxon>
        <taxon>Alteromonadales</taxon>
        <taxon>Moritellaceae</taxon>
        <taxon>Moritella</taxon>
    </lineage>
</organism>
<reference evidence="6 7" key="1">
    <citation type="submission" date="2016-11" db="EMBL/GenBank/DDBJ databases">
        <authorList>
            <person name="Jaros S."/>
            <person name="Januszkiewicz K."/>
            <person name="Wedrychowicz H."/>
        </authorList>
    </citation>
    <scope>NUCLEOTIDE SEQUENCE [LARGE SCALE GENOMIC DNA]</scope>
    <source>
        <strain evidence="6">NVI 5450</strain>
    </source>
</reference>
<evidence type="ECO:0000313" key="7">
    <source>
        <dbReference type="Proteomes" id="UP000183794"/>
    </source>
</evidence>
<dbReference type="PIRSF" id="PIRSF006324">
    <property type="entry name" value="LeuE"/>
    <property type="match status" value="1"/>
</dbReference>
<dbReference type="STRING" id="80854.MVIS_0918"/>
<gene>
    <name evidence="6" type="ORF">NVI5450_0618</name>
</gene>
<dbReference type="KEGG" id="mvs:MVIS_0918"/>